<dbReference type="InterPro" id="IPR006555">
    <property type="entry name" value="ATP-dep_Helicase_C"/>
</dbReference>
<dbReference type="Pfam" id="PF13307">
    <property type="entry name" value="Helicase_C_2"/>
    <property type="match status" value="1"/>
</dbReference>
<evidence type="ECO:0000256" key="1">
    <source>
        <dbReference type="ARBA" id="ARBA00001966"/>
    </source>
</evidence>
<protein>
    <recommendedName>
        <fullName evidence="8 9">3'-5' exonuclease DinG</fullName>
        <ecNumber evidence="8 9">3.1.-.-</ecNumber>
    </recommendedName>
</protein>
<feature type="domain" description="Helicase ATP-binding" evidence="11">
    <location>
        <begin position="254"/>
        <end position="520"/>
    </location>
</feature>
<dbReference type="PROSITE" id="PS51192">
    <property type="entry name" value="HELICASE_ATP_BIND_1"/>
    <property type="match status" value="1"/>
</dbReference>
<dbReference type="InterPro" id="IPR006310">
    <property type="entry name" value="DinG"/>
</dbReference>
<dbReference type="GO" id="GO:0005524">
    <property type="term" value="F:ATP binding"/>
    <property type="evidence" value="ECO:0007669"/>
    <property type="project" value="UniProtKB-UniRule"/>
</dbReference>
<dbReference type="InterPro" id="IPR036397">
    <property type="entry name" value="RNaseH_sf"/>
</dbReference>
<evidence type="ECO:0000256" key="5">
    <source>
        <dbReference type="ARBA" id="ARBA00022839"/>
    </source>
</evidence>
<dbReference type="SUPFAM" id="SSF53098">
    <property type="entry name" value="Ribonuclease H-like"/>
    <property type="match status" value="1"/>
</dbReference>
<dbReference type="PROSITE" id="PS51193">
    <property type="entry name" value="HELICASE_ATP_BIND_2"/>
    <property type="match status" value="1"/>
</dbReference>
<dbReference type="SMART" id="SM00491">
    <property type="entry name" value="HELICc2"/>
    <property type="match status" value="1"/>
</dbReference>
<dbReference type="EC" id="3.1.-.-" evidence="8 9"/>
<dbReference type="GO" id="GO:0008408">
    <property type="term" value="F:3'-5' exonuclease activity"/>
    <property type="evidence" value="ECO:0007669"/>
    <property type="project" value="UniProtKB-UniRule"/>
</dbReference>
<dbReference type="AlphaFoldDB" id="A0A1L3MQN0"/>
<evidence type="ECO:0000256" key="9">
    <source>
        <dbReference type="RuleBase" id="RU364106"/>
    </source>
</evidence>
<proteinExistence type="inferred from homology"/>
<dbReference type="GO" id="GO:0016887">
    <property type="term" value="F:ATP hydrolysis activity"/>
    <property type="evidence" value="ECO:0007669"/>
    <property type="project" value="RHEA"/>
</dbReference>
<evidence type="ECO:0000256" key="6">
    <source>
        <dbReference type="ARBA" id="ARBA00022840"/>
    </source>
</evidence>
<reference evidence="12 13" key="1">
    <citation type="journal article" date="2016" name="Sci. Rep.">
        <title>Complete genome sequence and transcriptomic analysis of a novel marine strain Bacillus weihaiensis reveals the mechanism of brown algae degradation.</title>
        <authorList>
            <person name="Zhu Y."/>
            <person name="Chen P."/>
            <person name="Bao Y."/>
            <person name="Men Y."/>
            <person name="Zeng Y."/>
            <person name="Yang J."/>
            <person name="Sun J."/>
            <person name="Sun Y."/>
        </authorList>
    </citation>
    <scope>NUCLEOTIDE SEQUENCE [LARGE SCALE GENOMIC DNA]</scope>
    <source>
        <strain evidence="12 13">Alg07</strain>
    </source>
</reference>
<dbReference type="HAMAP" id="MF_02206">
    <property type="entry name" value="DinG_exonucl"/>
    <property type="match status" value="1"/>
</dbReference>
<dbReference type="SMART" id="SM00479">
    <property type="entry name" value="EXOIII"/>
    <property type="match status" value="1"/>
</dbReference>
<accession>A0A1L3MQN0</accession>
<evidence type="ECO:0000256" key="7">
    <source>
        <dbReference type="ARBA" id="ARBA00048954"/>
    </source>
</evidence>
<organism evidence="12 13">
    <name type="scientific">Bacillus weihaiensis</name>
    <dbReference type="NCBI Taxonomy" id="1547283"/>
    <lineage>
        <taxon>Bacteria</taxon>
        <taxon>Bacillati</taxon>
        <taxon>Bacillota</taxon>
        <taxon>Bacilli</taxon>
        <taxon>Bacillales</taxon>
        <taxon>Bacillaceae</taxon>
        <taxon>Bacillus</taxon>
    </lineage>
</organism>
<feature type="short sequence motif" description="DEAH box" evidence="8">
    <location>
        <begin position="466"/>
        <end position="469"/>
    </location>
</feature>
<dbReference type="PANTHER" id="PTHR11472:SF34">
    <property type="entry name" value="REGULATOR OF TELOMERE ELONGATION HELICASE 1"/>
    <property type="match status" value="1"/>
</dbReference>
<dbReference type="InterPro" id="IPR012337">
    <property type="entry name" value="RNaseH-like_sf"/>
</dbReference>
<dbReference type="GO" id="GO:0003677">
    <property type="term" value="F:DNA binding"/>
    <property type="evidence" value="ECO:0007669"/>
    <property type="project" value="InterPro"/>
</dbReference>
<dbReference type="InterPro" id="IPR011545">
    <property type="entry name" value="DEAD/DEAH_box_helicase_dom"/>
</dbReference>
<keyword evidence="4 8" id="KW-0378">Hydrolase</keyword>
<evidence type="ECO:0000259" key="11">
    <source>
        <dbReference type="PROSITE" id="PS51193"/>
    </source>
</evidence>
<evidence type="ECO:0000259" key="10">
    <source>
        <dbReference type="PROSITE" id="PS51192"/>
    </source>
</evidence>
<evidence type="ECO:0000256" key="2">
    <source>
        <dbReference type="ARBA" id="ARBA00022722"/>
    </source>
</evidence>
<keyword evidence="5 8" id="KW-0269">Exonuclease</keyword>
<comment type="function">
    <text evidence="8 9">3'-5' exonuclease.</text>
</comment>
<dbReference type="SUPFAM" id="SSF52540">
    <property type="entry name" value="P-loop containing nucleoside triphosphate hydrolases"/>
    <property type="match status" value="1"/>
</dbReference>
<evidence type="ECO:0000313" key="13">
    <source>
        <dbReference type="Proteomes" id="UP000181936"/>
    </source>
</evidence>
<dbReference type="NCBIfam" id="TIGR01407">
    <property type="entry name" value="dinG_rel"/>
    <property type="match status" value="1"/>
</dbReference>
<keyword evidence="12" id="KW-0347">Helicase</keyword>
<dbReference type="InterPro" id="IPR027417">
    <property type="entry name" value="P-loop_NTPase"/>
</dbReference>
<evidence type="ECO:0000256" key="3">
    <source>
        <dbReference type="ARBA" id="ARBA00022741"/>
    </source>
</evidence>
<name>A0A1L3MQN0_9BACI</name>
<dbReference type="InterPro" id="IPR006054">
    <property type="entry name" value="DnaQ"/>
</dbReference>
<sequence>MSEQRFVVVDIETTGNAPKKGDKIIQIAAVVIENGLIVDRYMSFVNPLQSIPLFIEQLTGITNDMVMNAPTFEEVAHEIFTLIDGSYFVAHNVYFDLSFLQEEFKHCELQFTGPILDTVELTRMTFPTEASYKLSDLSEKFNMLHENPHRADSDAEATALLLVTIFQKIKSLPLGTLQHLLKLSSSFISDLDEVMEEIISERLLKAEDVREKEFETVRSLTIRKRKQITDENSKNQEVINLDEILDTFKNQVENIEEVIPKYHVRNEQIKMMKDVYTSLQNHQHSLMEAPTGFGKTIAYVLPAIIYSKKENKTLLISTYTNNLQNQIVEKEMDVLKQLLPFHFSAAILKGQNHYLCLQKFEQSLYELDDNYDYTLSKAQILIWLTETTTGDLDELNLPSGGKVLWDQLHVDRTSFKDNPFSAYCYYQSARTKALSSSIIITTHAMLLMDMQKEIPTLPPYDEVIIDEAHRFERVASEQLGLRVSYLHIHHVLSRLGLSKMNGILSKELKLLEDSSLADAIGKKCDEIHSQLQEETHQFFSALHAYVLKRKKNPTANRSSYSFYTETENNAVWNAQLEISGRIQFLLKDYLNLLYSILRQMEDSTTIQRSIKEKLNHDEFIQQYEMLTQFKENIQYLFFENDKEVVKWIEIDTKGAKNAVSIYAQPIQVTEYLADEFFAKKQSVILTSATLTVKGSFSYIIHALGLGDFYPETINYQSPFQFEKQVKLFVPSDVPAVNEVTLDEYSEVIALNIGSVANITNGKLLVLFTSYEMLKKTYQLLKEDPTLEDFIIMGQGTGNGSTTRLTKNFKQYEQAILLGTNSFWEGVDFIGENLKALVIVRLPFVSPEEPLVKARSKKIEDEGRSSFYDYSLPEAILRFRQGFGRLIRNENDRGFLFVLDNRIIQSNYGKDFVSSIPAIEVEHKPMQYLTHSIENWITEE</sequence>
<evidence type="ECO:0000256" key="4">
    <source>
        <dbReference type="ARBA" id="ARBA00022801"/>
    </source>
</evidence>
<dbReference type="GO" id="GO:0006260">
    <property type="term" value="P:DNA replication"/>
    <property type="evidence" value="ECO:0007669"/>
    <property type="project" value="InterPro"/>
</dbReference>
<dbReference type="InterPro" id="IPR045028">
    <property type="entry name" value="DinG/Rad3-like"/>
</dbReference>
<feature type="binding site" evidence="8">
    <location>
        <begin position="289"/>
        <end position="296"/>
    </location>
    <ligand>
        <name>ATP</name>
        <dbReference type="ChEBI" id="CHEBI:30616"/>
    </ligand>
</feature>
<keyword evidence="6 8" id="KW-0067">ATP-binding</keyword>
<feature type="domain" description="Helicase ATP-binding" evidence="10">
    <location>
        <begin position="276"/>
        <end position="498"/>
    </location>
</feature>
<dbReference type="FunFam" id="3.30.420.10:FF:000045">
    <property type="entry name" value="3'-5' exonuclease DinG"/>
    <property type="match status" value="1"/>
</dbReference>
<keyword evidence="2 8" id="KW-0540">Nuclease</keyword>
<dbReference type="NCBIfam" id="TIGR00573">
    <property type="entry name" value="dnaq"/>
    <property type="match status" value="1"/>
</dbReference>
<dbReference type="STRING" id="1547283.A9C19_07650"/>
<dbReference type="PANTHER" id="PTHR11472">
    <property type="entry name" value="DNA REPAIR DEAD HELICASE RAD3/XP-D SUBFAMILY MEMBER"/>
    <property type="match status" value="1"/>
</dbReference>
<evidence type="ECO:0000256" key="8">
    <source>
        <dbReference type="HAMAP-Rule" id="MF_02206"/>
    </source>
</evidence>
<comment type="cofactor">
    <cofactor evidence="1">
        <name>[4Fe-4S] cluster</name>
        <dbReference type="ChEBI" id="CHEBI:49883"/>
    </cofactor>
</comment>
<dbReference type="SMART" id="SM00487">
    <property type="entry name" value="DEXDc"/>
    <property type="match status" value="1"/>
</dbReference>
<comment type="similarity">
    <text evidence="8 9">Belongs to the helicase family. DinG subfamily. Type 2 sub-subfamily.</text>
</comment>
<dbReference type="Pfam" id="PF00270">
    <property type="entry name" value="DEAD"/>
    <property type="match status" value="1"/>
</dbReference>
<comment type="catalytic activity">
    <reaction evidence="7">
        <text>ATP + H2O = ADP + phosphate + H(+)</text>
        <dbReference type="Rhea" id="RHEA:13065"/>
        <dbReference type="ChEBI" id="CHEBI:15377"/>
        <dbReference type="ChEBI" id="CHEBI:15378"/>
        <dbReference type="ChEBI" id="CHEBI:30616"/>
        <dbReference type="ChEBI" id="CHEBI:43474"/>
        <dbReference type="ChEBI" id="CHEBI:456216"/>
        <dbReference type="EC" id="5.6.2.3"/>
    </reaction>
</comment>
<dbReference type="Pfam" id="PF00929">
    <property type="entry name" value="RNase_T"/>
    <property type="match status" value="1"/>
</dbReference>
<evidence type="ECO:0000313" key="12">
    <source>
        <dbReference type="EMBL" id="APH04633.1"/>
    </source>
</evidence>
<dbReference type="Proteomes" id="UP000181936">
    <property type="component" value="Chromosome"/>
</dbReference>
<dbReference type="KEGG" id="bwh:A9C19_07650"/>
<dbReference type="RefSeq" id="WP_072579422.1">
    <property type="nucleotide sequence ID" value="NZ_CP016020.1"/>
</dbReference>
<dbReference type="InterPro" id="IPR014013">
    <property type="entry name" value="Helic_SF1/SF2_ATP-bd_DinG/Rad3"/>
</dbReference>
<gene>
    <name evidence="8 9" type="primary">dinG</name>
    <name evidence="12" type="ORF">A9C19_07650</name>
</gene>
<dbReference type="GO" id="GO:0003887">
    <property type="term" value="F:DNA-directed DNA polymerase activity"/>
    <property type="evidence" value="ECO:0007669"/>
    <property type="project" value="InterPro"/>
</dbReference>
<keyword evidence="3 8" id="KW-0547">Nucleotide-binding</keyword>
<dbReference type="Gene3D" id="3.30.420.10">
    <property type="entry name" value="Ribonuclease H-like superfamily/Ribonuclease H"/>
    <property type="match status" value="1"/>
</dbReference>
<keyword evidence="13" id="KW-1185">Reference proteome</keyword>
<dbReference type="Gene3D" id="3.40.50.300">
    <property type="entry name" value="P-loop containing nucleotide triphosphate hydrolases"/>
    <property type="match status" value="2"/>
</dbReference>
<dbReference type="EMBL" id="CP016020">
    <property type="protein sequence ID" value="APH04633.1"/>
    <property type="molecule type" value="Genomic_DNA"/>
</dbReference>
<dbReference type="InterPro" id="IPR013520">
    <property type="entry name" value="Ribonucl_H"/>
</dbReference>
<dbReference type="GO" id="GO:0043139">
    <property type="term" value="F:5'-3' DNA helicase activity"/>
    <property type="evidence" value="ECO:0007669"/>
    <property type="project" value="UniProtKB-EC"/>
</dbReference>
<dbReference type="OrthoDB" id="9803913at2"/>
<dbReference type="NCBIfam" id="NF005981">
    <property type="entry name" value="PRK08074.1"/>
    <property type="match status" value="1"/>
</dbReference>
<dbReference type="InterPro" id="IPR014001">
    <property type="entry name" value="Helicase_ATP-bd"/>
</dbReference>
<dbReference type="CDD" id="cd06127">
    <property type="entry name" value="DEDDh"/>
    <property type="match status" value="1"/>
</dbReference>